<evidence type="ECO:0000256" key="2">
    <source>
        <dbReference type="ARBA" id="ARBA00022670"/>
    </source>
</evidence>
<organism evidence="6 7">
    <name type="scientific">Alteribacter keqinensis</name>
    <dbReference type="NCBI Taxonomy" id="2483800"/>
    <lineage>
        <taxon>Bacteria</taxon>
        <taxon>Bacillati</taxon>
        <taxon>Bacillota</taxon>
        <taxon>Bacilli</taxon>
        <taxon>Bacillales</taxon>
        <taxon>Bacillaceae</taxon>
        <taxon>Alteribacter</taxon>
    </lineage>
</organism>
<dbReference type="AlphaFoldDB" id="A0A3M7TT40"/>
<dbReference type="PANTHER" id="PTHR42776">
    <property type="entry name" value="SERINE PEPTIDASE S9 FAMILY MEMBER"/>
    <property type="match status" value="1"/>
</dbReference>
<dbReference type="InterPro" id="IPR029058">
    <property type="entry name" value="AB_hydrolase_fold"/>
</dbReference>
<protein>
    <submittedName>
        <fullName evidence="6">S9 family peptidase</fullName>
    </submittedName>
</protein>
<reference evidence="6 7" key="1">
    <citation type="submission" date="2018-10" db="EMBL/GenBank/DDBJ databases">
        <title>Bacillus Keqinensis sp. nov., a moderately halophilic bacterium isolated from a saline-alkaline lake.</title>
        <authorList>
            <person name="Wang H."/>
        </authorList>
    </citation>
    <scope>NUCLEOTIDE SEQUENCE [LARGE SCALE GENOMIC DNA]</scope>
    <source>
        <strain evidence="6 7">KQ-3</strain>
    </source>
</reference>
<evidence type="ECO:0000256" key="1">
    <source>
        <dbReference type="ARBA" id="ARBA00010040"/>
    </source>
</evidence>
<dbReference type="SUPFAM" id="SSF53474">
    <property type="entry name" value="alpha/beta-Hydrolases"/>
    <property type="match status" value="1"/>
</dbReference>
<dbReference type="RefSeq" id="WP_122896311.1">
    <property type="nucleotide sequence ID" value="NZ_RHIB01000001.1"/>
</dbReference>
<dbReference type="InterPro" id="IPR001375">
    <property type="entry name" value="Peptidase_S9_cat"/>
</dbReference>
<gene>
    <name evidence="6" type="ORF">EBO34_02135</name>
</gene>
<dbReference type="Gene3D" id="2.120.10.30">
    <property type="entry name" value="TolB, C-terminal domain"/>
    <property type="match status" value="2"/>
</dbReference>
<dbReference type="PANTHER" id="PTHR42776:SF27">
    <property type="entry name" value="DIPEPTIDYL PEPTIDASE FAMILY MEMBER 6"/>
    <property type="match status" value="1"/>
</dbReference>
<dbReference type="OrthoDB" id="108903at2"/>
<comment type="similarity">
    <text evidence="1">Belongs to the peptidase S9C family.</text>
</comment>
<name>A0A3M7TT40_9BACI</name>
<evidence type="ECO:0000256" key="3">
    <source>
        <dbReference type="ARBA" id="ARBA00022801"/>
    </source>
</evidence>
<dbReference type="InterPro" id="IPR011659">
    <property type="entry name" value="WD40"/>
</dbReference>
<dbReference type="EMBL" id="RHIB01000001">
    <property type="protein sequence ID" value="RNA68786.1"/>
    <property type="molecule type" value="Genomic_DNA"/>
</dbReference>
<dbReference type="GO" id="GO:0004252">
    <property type="term" value="F:serine-type endopeptidase activity"/>
    <property type="evidence" value="ECO:0007669"/>
    <property type="project" value="TreeGrafter"/>
</dbReference>
<sequence>MKRPIEIEDLKKITTLNEPQLSPDGEAIAYIKQTISEKDKYVSQLFVQKTGEKQAVQWTFGEERVSYPRFSPDGKWIVFLSNRAEKPQLFLLSTHGGEAKQLTTLKNGAMQPSWSPDSQRILFTTTLEPGEDLLSRPEEKPEDKENEPLVVTRLKYKSDASGFLDSKTKQLACYSLESDEAILLTEGDYNHEPGSWSPDGTKVTFFANKKEDQDYHIISDLYVLDVESKEETLLTDGEGIYTFPVFSHDGAKIAYYGHRKEYSGATHMKLWVMDMSTGESTCLTKDWDVNLGDTAIGDLRSGHPSPGPVWDLGNQKLYVTASVYGSTNLYSVTLDKEVSELVTGHHHIYGYDISPQHQKAVLAISTSVNPGDAFLVDLSSGEQTQLTDVNRTFLDEVHISAPEEVNFKADDGWNIHGWVMKPYGFEEGKKYPAILEIHGGPHAMYANSFFHEMQFLAAKGYVVLYTNPRGGHGYGQAFVDACRGDYGGKDYTDLMSAVDQAVEQFDYIEEDRLGVTGGSYGGFMTNWIVSHTDRFKAAATLRSISNWISFYGVSDIGYFFTEWEIGADLFTDPDKMWDHSPLKYVKDINTPLLILHGERDFRCPVEQAEQLFVALKHQKKETRLVRFPNANHELSRSGPPKLRYARLKELENWFNQYL</sequence>
<keyword evidence="3" id="KW-0378">Hydrolase</keyword>
<dbReference type="Pfam" id="PF07676">
    <property type="entry name" value="PD40"/>
    <property type="match status" value="4"/>
</dbReference>
<evidence type="ECO:0000313" key="7">
    <source>
        <dbReference type="Proteomes" id="UP000278746"/>
    </source>
</evidence>
<dbReference type="FunFam" id="3.40.50.1820:FF:000028">
    <property type="entry name" value="S9 family peptidase"/>
    <property type="match status" value="1"/>
</dbReference>
<feature type="domain" description="Peptidase S9 prolyl oligopeptidase catalytic" evidence="5">
    <location>
        <begin position="448"/>
        <end position="658"/>
    </location>
</feature>
<evidence type="ECO:0000313" key="6">
    <source>
        <dbReference type="EMBL" id="RNA68786.1"/>
    </source>
</evidence>
<dbReference type="SUPFAM" id="SSF82171">
    <property type="entry name" value="DPP6 N-terminal domain-like"/>
    <property type="match status" value="1"/>
</dbReference>
<dbReference type="InterPro" id="IPR011042">
    <property type="entry name" value="6-blade_b-propeller_TolB-like"/>
</dbReference>
<evidence type="ECO:0000259" key="5">
    <source>
        <dbReference type="Pfam" id="PF00326"/>
    </source>
</evidence>
<dbReference type="Proteomes" id="UP000278746">
    <property type="component" value="Unassembled WGS sequence"/>
</dbReference>
<dbReference type="GO" id="GO:0006508">
    <property type="term" value="P:proteolysis"/>
    <property type="evidence" value="ECO:0007669"/>
    <property type="project" value="UniProtKB-KW"/>
</dbReference>
<accession>A0A3M7TT40</accession>
<comment type="caution">
    <text evidence="6">The sequence shown here is derived from an EMBL/GenBank/DDBJ whole genome shotgun (WGS) entry which is preliminary data.</text>
</comment>
<dbReference type="Gene3D" id="3.40.50.1820">
    <property type="entry name" value="alpha/beta hydrolase"/>
    <property type="match status" value="1"/>
</dbReference>
<evidence type="ECO:0000256" key="4">
    <source>
        <dbReference type="ARBA" id="ARBA00022825"/>
    </source>
</evidence>
<keyword evidence="4" id="KW-0720">Serine protease</keyword>
<keyword evidence="2" id="KW-0645">Protease</keyword>
<dbReference type="Pfam" id="PF00326">
    <property type="entry name" value="Peptidase_S9"/>
    <property type="match status" value="1"/>
</dbReference>
<proteinExistence type="inferred from homology"/>
<keyword evidence="7" id="KW-1185">Reference proteome</keyword>